<organism evidence="1 2">
    <name type="scientific">Blautia hydrogenotrophica (strain DSM 10507 / JCM 14656 / S5a33)</name>
    <name type="common">Ruminococcus hydrogenotrophicus</name>
    <dbReference type="NCBI Taxonomy" id="476272"/>
    <lineage>
        <taxon>Bacteria</taxon>
        <taxon>Bacillati</taxon>
        <taxon>Bacillota</taxon>
        <taxon>Clostridia</taxon>
        <taxon>Lachnospirales</taxon>
        <taxon>Lachnospiraceae</taxon>
        <taxon>Blautia</taxon>
    </lineage>
</organism>
<dbReference type="HOGENOM" id="CLU_2502983_0_0_9"/>
<accession>C0CNR2</accession>
<dbReference type="AlphaFoldDB" id="C0CNR2"/>
<proteinExistence type="predicted"/>
<evidence type="ECO:0000313" key="2">
    <source>
        <dbReference type="Proteomes" id="UP000003100"/>
    </source>
</evidence>
<comment type="caution">
    <text evidence="1">The sequence shown here is derived from an EMBL/GenBank/DDBJ whole genome shotgun (WGS) entry which is preliminary data.</text>
</comment>
<sequence length="85" mass="9841">DTDYRTAVALEIYQTEDSGRLRELVRDEGITYVIYEDNMQLDGQSCEEGTISETYPQAYCSEDGTLRIYRTSESRERAEEVRKDG</sequence>
<evidence type="ECO:0000313" key="1">
    <source>
        <dbReference type="EMBL" id="EEG48592.1"/>
    </source>
</evidence>
<name>C0CNR2_BLAHS</name>
<dbReference type="EMBL" id="ACBZ01000136">
    <property type="protein sequence ID" value="EEG48592.1"/>
    <property type="molecule type" value="Genomic_DNA"/>
</dbReference>
<gene>
    <name evidence="1" type="ORF">RUMHYD_02505</name>
</gene>
<feature type="non-terminal residue" evidence="1">
    <location>
        <position position="1"/>
    </location>
</feature>
<keyword evidence="2" id="KW-1185">Reference proteome</keyword>
<dbReference type="RefSeq" id="WP_005949906.1">
    <property type="nucleotide sequence ID" value="NZ_GG657685.1"/>
</dbReference>
<reference evidence="1 2" key="2">
    <citation type="submission" date="2009-02" db="EMBL/GenBank/DDBJ databases">
        <title>Draft genome sequence of Blautia hydrogenotrophica DSM 10507 (Ruminococcus hydrogenotrophicus DSM 10507).</title>
        <authorList>
            <person name="Sudarsanam P."/>
            <person name="Ley R."/>
            <person name="Guruge J."/>
            <person name="Turnbaugh P.J."/>
            <person name="Mahowald M."/>
            <person name="Liep D."/>
            <person name="Gordon J."/>
        </authorList>
    </citation>
    <scope>NUCLEOTIDE SEQUENCE [LARGE SCALE GENOMIC DNA]</scope>
    <source>
        <strain evidence="2">DSM 10507 / JCM 14656 / S5a33</strain>
    </source>
</reference>
<dbReference type="Proteomes" id="UP000003100">
    <property type="component" value="Unassembled WGS sequence"/>
</dbReference>
<protein>
    <submittedName>
        <fullName evidence="1">Uncharacterized protein</fullName>
    </submittedName>
</protein>
<reference evidence="1 2" key="1">
    <citation type="submission" date="2009-01" db="EMBL/GenBank/DDBJ databases">
        <authorList>
            <person name="Fulton L."/>
            <person name="Clifton S."/>
            <person name="Fulton B."/>
            <person name="Xu J."/>
            <person name="Minx P."/>
            <person name="Pepin K.H."/>
            <person name="Johnson M."/>
            <person name="Bhonagiri V."/>
            <person name="Nash W.E."/>
            <person name="Mardis E.R."/>
            <person name="Wilson R.K."/>
        </authorList>
    </citation>
    <scope>NUCLEOTIDE SEQUENCE [LARGE SCALE GENOMIC DNA]</scope>
    <source>
        <strain evidence="2">DSM 10507 / JCM 14656 / S5a33</strain>
    </source>
</reference>
<dbReference type="PATRIC" id="fig|476272.21.peg.1935"/>